<reference evidence="1" key="1">
    <citation type="submission" date="2014-05" db="EMBL/GenBank/DDBJ databases">
        <authorList>
            <person name="Chronopoulou M."/>
        </authorList>
    </citation>
    <scope>NUCLEOTIDE SEQUENCE</scope>
    <source>
        <tissue evidence="1">Whole organism</tissue>
    </source>
</reference>
<evidence type="ECO:0000313" key="1">
    <source>
        <dbReference type="EMBL" id="CDW37293.1"/>
    </source>
</evidence>
<proteinExistence type="predicted"/>
<name>A0A0K2UGE6_LEPSM</name>
<protein>
    <submittedName>
        <fullName evidence="1">Uncharacterized protein</fullName>
    </submittedName>
</protein>
<dbReference type="AlphaFoldDB" id="A0A0K2UGE6"/>
<accession>A0A0K2UGE6</accession>
<dbReference type="EMBL" id="HACA01019932">
    <property type="protein sequence ID" value="CDW37293.1"/>
    <property type="molecule type" value="Transcribed_RNA"/>
</dbReference>
<sequence>MPFQKKMFIFSYKPAIDPFLASG</sequence>
<organism evidence="1">
    <name type="scientific">Lepeophtheirus salmonis</name>
    <name type="common">Salmon louse</name>
    <name type="synonym">Caligus salmonis</name>
    <dbReference type="NCBI Taxonomy" id="72036"/>
    <lineage>
        <taxon>Eukaryota</taxon>
        <taxon>Metazoa</taxon>
        <taxon>Ecdysozoa</taxon>
        <taxon>Arthropoda</taxon>
        <taxon>Crustacea</taxon>
        <taxon>Multicrustacea</taxon>
        <taxon>Hexanauplia</taxon>
        <taxon>Copepoda</taxon>
        <taxon>Siphonostomatoida</taxon>
        <taxon>Caligidae</taxon>
        <taxon>Lepeophtheirus</taxon>
    </lineage>
</organism>